<dbReference type="SUPFAM" id="SSF53795">
    <property type="entry name" value="PEP carboxykinase-like"/>
    <property type="match status" value="1"/>
</dbReference>
<feature type="active site" evidence="14">
    <location>
        <position position="164"/>
    </location>
</feature>
<dbReference type="GO" id="GO:0006109">
    <property type="term" value="P:regulation of carbohydrate metabolic process"/>
    <property type="evidence" value="ECO:0007669"/>
    <property type="project" value="UniProtKB-UniRule"/>
</dbReference>
<reference evidence="17 18" key="1">
    <citation type="submission" date="2015-11" db="EMBL/GenBank/DDBJ databases">
        <title>Evidence for parallel genomic evolution in an endosymbiosis of termite gut flagellates.</title>
        <authorList>
            <person name="Zheng H."/>
        </authorList>
    </citation>
    <scope>NUCLEOTIDE SEQUENCE [LARGE SCALE GENOMIC DNA]</scope>
    <source>
        <strain evidence="17 18">CET450</strain>
    </source>
</reference>
<evidence type="ECO:0000259" key="16">
    <source>
        <dbReference type="Pfam" id="PF07475"/>
    </source>
</evidence>
<comment type="cofactor">
    <cofactor evidence="2 14">
        <name>Mg(2+)</name>
        <dbReference type="ChEBI" id="CHEBI:18420"/>
    </cofactor>
</comment>
<keyword evidence="6 14" id="KW-0808">Transferase</keyword>
<dbReference type="CDD" id="cd01918">
    <property type="entry name" value="HprK_C"/>
    <property type="match status" value="1"/>
</dbReference>
<keyword evidence="5 14" id="KW-0723">Serine/threonine-protein kinase</keyword>
<comment type="function">
    <text evidence="14">Catalyzes the ATP- as well as the pyrophosphate-dependent phosphorylation of a specific serine residue in HPr, a phosphocarrier protein of the phosphoenolpyruvate-dependent sugar phosphotransferase system (PTS). HprK/P also catalyzes the pyrophosphate-producing, inorganic phosphate-dependent dephosphorylation (phosphorolysis) of seryl-phosphorylated HPr (P-Ser-HPr).</text>
</comment>
<evidence type="ECO:0000256" key="1">
    <source>
        <dbReference type="ARBA" id="ARBA00001120"/>
    </source>
</evidence>
<dbReference type="GO" id="GO:0000155">
    <property type="term" value="F:phosphorelay sensor kinase activity"/>
    <property type="evidence" value="ECO:0007669"/>
    <property type="project" value="InterPro"/>
</dbReference>
<name>A0A1E5IIR2_ENDTX</name>
<comment type="miscellaneous">
    <text evidence="14">Both phosphorylation and phosphorolysis are carried out by the same active site and suggest a common mechanism for both reactions.</text>
</comment>
<dbReference type="EC" id="2.7.4.-" evidence="14"/>
<dbReference type="InterPro" id="IPR011126">
    <property type="entry name" value="Hpr_kin/Pase_Hpr_N"/>
</dbReference>
<keyword evidence="11 14" id="KW-0460">Magnesium</keyword>
<keyword evidence="10 14" id="KW-0067">ATP-binding</keyword>
<dbReference type="EC" id="2.7.11.-" evidence="14"/>
<feature type="active site" description="Proton acceptor; for phosphorylation activity. Proton donor; for dephosphorylation activity" evidence="14">
    <location>
        <position position="182"/>
    </location>
</feature>
<comment type="subunit">
    <text evidence="4 14">Homohexamer.</text>
</comment>
<evidence type="ECO:0000313" key="18">
    <source>
        <dbReference type="Proteomes" id="UP000095237"/>
    </source>
</evidence>
<evidence type="ECO:0000256" key="2">
    <source>
        <dbReference type="ARBA" id="ARBA00001946"/>
    </source>
</evidence>
<dbReference type="InterPro" id="IPR027417">
    <property type="entry name" value="P-loop_NTPase"/>
</dbReference>
<feature type="domain" description="HPr(Ser) kinase/phosphorylase N-terminal" evidence="15">
    <location>
        <begin position="6"/>
        <end position="132"/>
    </location>
</feature>
<evidence type="ECO:0000256" key="8">
    <source>
        <dbReference type="ARBA" id="ARBA00022741"/>
    </source>
</evidence>
<sequence length="313" mass="34927">MSTIDVNTLLEEKSEDFKLELLSGNGGLGRKITVSDINRPGLALIGFFEHFPYERIQIIGTSEYAYLKHLDYDVQVKMLNEIFSHKNAVCCILTKGLESTDAMMKVFTDLGIPLLRTELSFSSFIGDLIYYLDGKLAPSIKIHGAMTSVYGLGILIVGKSAIGKSECALELVKRGHKLIADDIINIRKCFGQTLVGSSVEITKNLIEVRGIGIINIKDLFGIGTILDESLIELVIRLEEWDPLKKYERLGINEYYTEFLSVKVPEITIPVVPGRNIAGIVETASLNQRLKSKGYSAVRDLRDRLQKEINRNSL</sequence>
<evidence type="ECO:0000259" key="15">
    <source>
        <dbReference type="Pfam" id="PF02603"/>
    </source>
</evidence>
<dbReference type="GO" id="GO:0005524">
    <property type="term" value="F:ATP binding"/>
    <property type="evidence" value="ECO:0007669"/>
    <property type="project" value="UniProtKB-UniRule"/>
</dbReference>
<accession>A0A1E5IIR2</accession>
<dbReference type="PANTHER" id="PTHR30305">
    <property type="entry name" value="PROTEIN YJDM-RELATED"/>
    <property type="match status" value="1"/>
</dbReference>
<evidence type="ECO:0000256" key="5">
    <source>
        <dbReference type="ARBA" id="ARBA00022527"/>
    </source>
</evidence>
<feature type="region of interest" description="Important for the catalytic mechanism of both phosphorylation and dephosphorylation" evidence="14">
    <location>
        <begin position="206"/>
        <end position="215"/>
    </location>
</feature>
<feature type="region of interest" description="Important for the catalytic mechanism of dephosphorylation" evidence="14">
    <location>
        <begin position="269"/>
        <end position="274"/>
    </location>
</feature>
<feature type="binding site" evidence="14">
    <location>
        <position position="165"/>
    </location>
    <ligand>
        <name>Mg(2+)</name>
        <dbReference type="ChEBI" id="CHEBI:18420"/>
    </ligand>
</feature>
<evidence type="ECO:0000256" key="4">
    <source>
        <dbReference type="ARBA" id="ARBA00011643"/>
    </source>
</evidence>
<dbReference type="AlphaFoldDB" id="A0A1E5IIR2"/>
<dbReference type="Pfam" id="PF07475">
    <property type="entry name" value="Hpr_kinase_C"/>
    <property type="match status" value="1"/>
</dbReference>
<dbReference type="PANTHER" id="PTHR30305:SF1">
    <property type="entry name" value="HPR KINASE_PHOSPHORYLASE"/>
    <property type="match status" value="1"/>
</dbReference>
<evidence type="ECO:0000256" key="12">
    <source>
        <dbReference type="ARBA" id="ARBA00023268"/>
    </source>
</evidence>
<evidence type="ECO:0000313" key="17">
    <source>
        <dbReference type="EMBL" id="OEG70387.1"/>
    </source>
</evidence>
<keyword evidence="8 14" id="KW-0547">Nucleotide-binding</keyword>
<dbReference type="GO" id="GO:0004712">
    <property type="term" value="F:protein serine/threonine/tyrosine kinase activity"/>
    <property type="evidence" value="ECO:0007669"/>
    <property type="project" value="UniProtKB-UniRule"/>
</dbReference>
<evidence type="ECO:0000256" key="7">
    <source>
        <dbReference type="ARBA" id="ARBA00022723"/>
    </source>
</evidence>
<dbReference type="InterPro" id="IPR028979">
    <property type="entry name" value="Ser_kin/Pase_Hpr-like_N_sf"/>
</dbReference>
<dbReference type="Proteomes" id="UP000095237">
    <property type="component" value="Unassembled WGS sequence"/>
</dbReference>
<dbReference type="Gene3D" id="3.40.50.300">
    <property type="entry name" value="P-loop containing nucleotide triphosphate hydrolases"/>
    <property type="match status" value="1"/>
</dbReference>
<evidence type="ECO:0000256" key="6">
    <source>
        <dbReference type="ARBA" id="ARBA00022679"/>
    </source>
</evidence>
<organism evidence="17 18">
    <name type="scientific">Endomicrobium trichonymphae</name>
    <dbReference type="NCBI Taxonomy" id="1408204"/>
    <lineage>
        <taxon>Bacteria</taxon>
        <taxon>Pseudomonadati</taxon>
        <taxon>Elusimicrobiota</taxon>
        <taxon>Endomicrobiia</taxon>
        <taxon>Endomicrobiales</taxon>
        <taxon>Endomicrobiaceae</taxon>
        <taxon>Candidatus Endomicrobiellum</taxon>
    </lineage>
</organism>
<dbReference type="Gene3D" id="3.40.1390.20">
    <property type="entry name" value="HprK N-terminal domain-like"/>
    <property type="match status" value="1"/>
</dbReference>
<dbReference type="InterPro" id="IPR011104">
    <property type="entry name" value="Hpr_kin/Pase_C"/>
</dbReference>
<gene>
    <name evidence="14" type="primary">hprK</name>
    <name evidence="17" type="ORF">ATZ36_04620</name>
</gene>
<dbReference type="HAMAP" id="MF_01249">
    <property type="entry name" value="HPr_kinase"/>
    <property type="match status" value="1"/>
</dbReference>
<keyword evidence="9 14" id="KW-0418">Kinase</keyword>
<dbReference type="GO" id="GO:0000287">
    <property type="term" value="F:magnesium ion binding"/>
    <property type="evidence" value="ECO:0007669"/>
    <property type="project" value="UniProtKB-UniRule"/>
</dbReference>
<comment type="domain">
    <text evidence="14">The Walker A ATP-binding motif also binds Pi and PPi.</text>
</comment>
<dbReference type="Pfam" id="PF02603">
    <property type="entry name" value="Hpr_kinase_N"/>
    <property type="match status" value="1"/>
</dbReference>
<keyword evidence="12 14" id="KW-0511">Multifunctional enzyme</keyword>
<feature type="binding site" evidence="14">
    <location>
        <position position="207"/>
    </location>
    <ligand>
        <name>Mg(2+)</name>
        <dbReference type="ChEBI" id="CHEBI:18420"/>
    </ligand>
</feature>
<evidence type="ECO:0000256" key="13">
    <source>
        <dbReference type="ARBA" id="ARBA00047657"/>
    </source>
</evidence>
<dbReference type="FunFam" id="3.40.50.300:FF:000174">
    <property type="entry name" value="HPr kinase/phosphorylase"/>
    <property type="match status" value="1"/>
</dbReference>
<dbReference type="GO" id="GO:0004674">
    <property type="term" value="F:protein serine/threonine kinase activity"/>
    <property type="evidence" value="ECO:0007669"/>
    <property type="project" value="UniProtKB-KW"/>
</dbReference>
<evidence type="ECO:0000256" key="3">
    <source>
        <dbReference type="ARBA" id="ARBA00006883"/>
    </source>
</evidence>
<comment type="catalytic activity">
    <reaction evidence="1 14">
        <text>[HPr protein]-L-serine + ATP = [HPr protein]-O-phospho-L-serine + ADP + H(+)</text>
        <dbReference type="Rhea" id="RHEA:46600"/>
        <dbReference type="Rhea" id="RHEA-COMP:11602"/>
        <dbReference type="Rhea" id="RHEA-COMP:11603"/>
        <dbReference type="ChEBI" id="CHEBI:15378"/>
        <dbReference type="ChEBI" id="CHEBI:29999"/>
        <dbReference type="ChEBI" id="CHEBI:30616"/>
        <dbReference type="ChEBI" id="CHEBI:83421"/>
        <dbReference type="ChEBI" id="CHEBI:456216"/>
    </reaction>
</comment>
<evidence type="ECO:0000256" key="11">
    <source>
        <dbReference type="ARBA" id="ARBA00022842"/>
    </source>
</evidence>
<proteinExistence type="inferred from homology"/>
<dbReference type="NCBIfam" id="TIGR00679">
    <property type="entry name" value="hpr-ser"/>
    <property type="match status" value="1"/>
</dbReference>
<evidence type="ECO:0000256" key="14">
    <source>
        <dbReference type="HAMAP-Rule" id="MF_01249"/>
    </source>
</evidence>
<dbReference type="EMBL" id="LNVX01000351">
    <property type="protein sequence ID" value="OEG70387.1"/>
    <property type="molecule type" value="Genomic_DNA"/>
</dbReference>
<feature type="domain" description="HPr kinase/phosphorylase C-terminal" evidence="16">
    <location>
        <begin position="135"/>
        <end position="303"/>
    </location>
</feature>
<comment type="caution">
    <text evidence="14">Lacks conserved residue(s) required for the propagation of feature annotation.</text>
</comment>
<dbReference type="InterPro" id="IPR003755">
    <property type="entry name" value="HPr(Ser)_kin/Pase"/>
</dbReference>
<comment type="similarity">
    <text evidence="3 14">Belongs to the HPrK/P family.</text>
</comment>
<protein>
    <recommendedName>
        <fullName evidence="14">HPr kinase/phosphorylase</fullName>
        <shortName evidence="14">HPrK/P</shortName>
        <ecNumber evidence="14">2.7.11.-</ecNumber>
        <ecNumber evidence="14">2.7.4.-</ecNumber>
    </recommendedName>
    <alternativeName>
        <fullName evidence="14">HPr(Ser) kinase/phosphorylase</fullName>
    </alternativeName>
</protein>
<keyword evidence="18" id="KW-1185">Reference proteome</keyword>
<keyword evidence="7 14" id="KW-0479">Metal-binding</keyword>
<evidence type="ECO:0000256" key="9">
    <source>
        <dbReference type="ARBA" id="ARBA00022777"/>
    </source>
</evidence>
<dbReference type="SUPFAM" id="SSF75138">
    <property type="entry name" value="HprK N-terminal domain-like"/>
    <property type="match status" value="1"/>
</dbReference>
<feature type="active site" evidence="14">
    <location>
        <position position="248"/>
    </location>
</feature>
<comment type="caution">
    <text evidence="17">The sequence shown here is derived from an EMBL/GenBank/DDBJ whole genome shotgun (WGS) entry which is preliminary data.</text>
</comment>
<feature type="active site" evidence="14">
    <location>
        <position position="143"/>
    </location>
</feature>
<comment type="catalytic activity">
    <reaction evidence="13 14">
        <text>[HPr protein]-O-phospho-L-serine + phosphate + H(+) = [HPr protein]-L-serine + diphosphate</text>
        <dbReference type="Rhea" id="RHEA:46604"/>
        <dbReference type="Rhea" id="RHEA-COMP:11602"/>
        <dbReference type="Rhea" id="RHEA-COMP:11603"/>
        <dbReference type="ChEBI" id="CHEBI:15378"/>
        <dbReference type="ChEBI" id="CHEBI:29999"/>
        <dbReference type="ChEBI" id="CHEBI:33019"/>
        <dbReference type="ChEBI" id="CHEBI:43474"/>
        <dbReference type="ChEBI" id="CHEBI:83421"/>
    </reaction>
</comment>
<evidence type="ECO:0000256" key="10">
    <source>
        <dbReference type="ARBA" id="ARBA00022840"/>
    </source>
</evidence>